<comment type="similarity">
    <text evidence="2 7">Belongs to the ExbD/TolR family.</text>
</comment>
<keyword evidence="9" id="KW-1185">Reference proteome</keyword>
<accession>A0A2W7NBK6</accession>
<dbReference type="GO" id="GO:0022857">
    <property type="term" value="F:transmembrane transporter activity"/>
    <property type="evidence" value="ECO:0007669"/>
    <property type="project" value="InterPro"/>
</dbReference>
<dbReference type="AlphaFoldDB" id="A0A2W7NBK6"/>
<evidence type="ECO:0000256" key="5">
    <source>
        <dbReference type="ARBA" id="ARBA00022989"/>
    </source>
</evidence>
<comment type="subcellular location">
    <subcellularLocation>
        <location evidence="1">Cell membrane</location>
        <topology evidence="1">Single-pass membrane protein</topology>
    </subcellularLocation>
    <subcellularLocation>
        <location evidence="7">Cell membrane</location>
        <topology evidence="7">Single-pass type II membrane protein</topology>
    </subcellularLocation>
</comment>
<keyword evidence="3" id="KW-1003">Cell membrane</keyword>
<name>A0A2W7NBK6_9BACT</name>
<dbReference type="OrthoDB" id="9801500at2"/>
<dbReference type="GO" id="GO:0015031">
    <property type="term" value="P:protein transport"/>
    <property type="evidence" value="ECO:0007669"/>
    <property type="project" value="UniProtKB-KW"/>
</dbReference>
<sequence>MAKRAAPEINAGSMADIAFLLLIFFLITTTMGTDAGLARMLPPPLPPETEAPPPVNERNVFVVLLNSNNQLLVENQYMDIKELKRATKEFIENPFNKENLSEKKDQQIDFFGLYPVSKGIISLQNDRNTQYQAYLSVQNELQAAYNELRDELSKRKFGKGYADLDEEQQKAVREVYPQRISEAEPKNVGTKN</sequence>
<gene>
    <name evidence="8" type="ORF">LX69_01419</name>
</gene>
<evidence type="ECO:0000256" key="7">
    <source>
        <dbReference type="RuleBase" id="RU003879"/>
    </source>
</evidence>
<keyword evidence="4 7" id="KW-0812">Transmembrane</keyword>
<keyword evidence="7" id="KW-0653">Protein transport</keyword>
<evidence type="ECO:0000256" key="2">
    <source>
        <dbReference type="ARBA" id="ARBA00005811"/>
    </source>
</evidence>
<protein>
    <submittedName>
        <fullName evidence="8">Biopolymer transport protein ExbD</fullName>
    </submittedName>
</protein>
<keyword evidence="7" id="KW-0813">Transport</keyword>
<comment type="caution">
    <text evidence="8">The sequence shown here is derived from an EMBL/GenBank/DDBJ whole genome shotgun (WGS) entry which is preliminary data.</text>
</comment>
<evidence type="ECO:0000256" key="4">
    <source>
        <dbReference type="ARBA" id="ARBA00022692"/>
    </source>
</evidence>
<evidence type="ECO:0000256" key="6">
    <source>
        <dbReference type="ARBA" id="ARBA00023136"/>
    </source>
</evidence>
<evidence type="ECO:0000313" key="8">
    <source>
        <dbReference type="EMBL" id="PZX17370.1"/>
    </source>
</evidence>
<evidence type="ECO:0000256" key="1">
    <source>
        <dbReference type="ARBA" id="ARBA00004162"/>
    </source>
</evidence>
<proteinExistence type="inferred from homology"/>
<dbReference type="PANTHER" id="PTHR30558">
    <property type="entry name" value="EXBD MEMBRANE COMPONENT OF PMF-DRIVEN MACROMOLECULE IMPORT SYSTEM"/>
    <property type="match status" value="1"/>
</dbReference>
<dbReference type="Pfam" id="PF02472">
    <property type="entry name" value="ExbD"/>
    <property type="match status" value="1"/>
</dbReference>
<dbReference type="RefSeq" id="WP_111445104.1">
    <property type="nucleotide sequence ID" value="NZ_QKZK01000009.1"/>
</dbReference>
<evidence type="ECO:0000256" key="3">
    <source>
        <dbReference type="ARBA" id="ARBA00022475"/>
    </source>
</evidence>
<dbReference type="Proteomes" id="UP000249239">
    <property type="component" value="Unassembled WGS sequence"/>
</dbReference>
<keyword evidence="6" id="KW-0472">Membrane</keyword>
<dbReference type="GO" id="GO:0005886">
    <property type="term" value="C:plasma membrane"/>
    <property type="evidence" value="ECO:0007669"/>
    <property type="project" value="UniProtKB-SubCell"/>
</dbReference>
<evidence type="ECO:0000313" key="9">
    <source>
        <dbReference type="Proteomes" id="UP000249239"/>
    </source>
</evidence>
<dbReference type="InterPro" id="IPR003400">
    <property type="entry name" value="ExbD"/>
</dbReference>
<reference evidence="8 9" key="1">
    <citation type="submission" date="2018-06" db="EMBL/GenBank/DDBJ databases">
        <title>Genomic Encyclopedia of Archaeal and Bacterial Type Strains, Phase II (KMG-II): from individual species to whole genera.</title>
        <authorList>
            <person name="Goeker M."/>
        </authorList>
    </citation>
    <scope>NUCLEOTIDE SEQUENCE [LARGE SCALE GENOMIC DNA]</scope>
    <source>
        <strain evidence="8 9">DSM 6779</strain>
    </source>
</reference>
<dbReference type="PANTHER" id="PTHR30558:SF3">
    <property type="entry name" value="BIOPOLYMER TRANSPORT PROTEIN EXBD-RELATED"/>
    <property type="match status" value="1"/>
</dbReference>
<organism evidence="8 9">
    <name type="scientific">Breznakibacter xylanolyticus</name>
    <dbReference type="NCBI Taxonomy" id="990"/>
    <lineage>
        <taxon>Bacteria</taxon>
        <taxon>Pseudomonadati</taxon>
        <taxon>Bacteroidota</taxon>
        <taxon>Bacteroidia</taxon>
        <taxon>Marinilabiliales</taxon>
        <taxon>Marinilabiliaceae</taxon>
        <taxon>Breznakibacter</taxon>
    </lineage>
</organism>
<keyword evidence="5" id="KW-1133">Transmembrane helix</keyword>
<dbReference type="EMBL" id="QKZK01000009">
    <property type="protein sequence ID" value="PZX17370.1"/>
    <property type="molecule type" value="Genomic_DNA"/>
</dbReference>